<reference evidence="1" key="2">
    <citation type="journal article" date="2015" name="Fish Shellfish Immunol.">
        <title>Early steps in the European eel (Anguilla anguilla)-Vibrio vulnificus interaction in the gills: Role of the RtxA13 toxin.</title>
        <authorList>
            <person name="Callol A."/>
            <person name="Pajuelo D."/>
            <person name="Ebbesson L."/>
            <person name="Teles M."/>
            <person name="MacKenzie S."/>
            <person name="Amaro C."/>
        </authorList>
    </citation>
    <scope>NUCLEOTIDE SEQUENCE</scope>
</reference>
<name>A0A0E9UB99_ANGAN</name>
<sequence length="61" mass="7245">MDSSLFGSCWYFVLCRLRELMCVMKDISVNLSSFILADIREFVKLYKQTHFQIIFIVCTQL</sequence>
<accession>A0A0E9UB99</accession>
<protein>
    <submittedName>
        <fullName evidence="1">Uncharacterized protein</fullName>
    </submittedName>
</protein>
<proteinExistence type="predicted"/>
<organism evidence="1">
    <name type="scientific">Anguilla anguilla</name>
    <name type="common">European freshwater eel</name>
    <name type="synonym">Muraena anguilla</name>
    <dbReference type="NCBI Taxonomy" id="7936"/>
    <lineage>
        <taxon>Eukaryota</taxon>
        <taxon>Metazoa</taxon>
        <taxon>Chordata</taxon>
        <taxon>Craniata</taxon>
        <taxon>Vertebrata</taxon>
        <taxon>Euteleostomi</taxon>
        <taxon>Actinopterygii</taxon>
        <taxon>Neopterygii</taxon>
        <taxon>Teleostei</taxon>
        <taxon>Anguilliformes</taxon>
        <taxon>Anguillidae</taxon>
        <taxon>Anguilla</taxon>
    </lineage>
</organism>
<dbReference type="AlphaFoldDB" id="A0A0E9UB99"/>
<dbReference type="EMBL" id="GBXM01045456">
    <property type="protein sequence ID" value="JAH63121.1"/>
    <property type="molecule type" value="Transcribed_RNA"/>
</dbReference>
<evidence type="ECO:0000313" key="1">
    <source>
        <dbReference type="EMBL" id="JAH63121.1"/>
    </source>
</evidence>
<reference evidence="1" key="1">
    <citation type="submission" date="2014-11" db="EMBL/GenBank/DDBJ databases">
        <authorList>
            <person name="Amaro Gonzalez C."/>
        </authorList>
    </citation>
    <scope>NUCLEOTIDE SEQUENCE</scope>
</reference>